<dbReference type="AlphaFoldDB" id="A0A915K2M0"/>
<dbReference type="WBParaSite" id="nRc.2.0.1.t32445-RA">
    <property type="protein sequence ID" value="nRc.2.0.1.t32445-RA"/>
    <property type="gene ID" value="nRc.2.0.1.g32445"/>
</dbReference>
<sequence>KDKYRRPQATQLKEIGRKKTSAKSSKPQPKKPKVGATLNLTQARDTRAVEENRRFVQIASETPNIFKPKPLPPDCNFLAFNYFRCRFITPIANHEAIDIRAQAEQEANHHLDDNLVDFIVCYMPPSYTEMMPTAKELVEHRSIHLGSQL</sequence>
<evidence type="ECO:0000256" key="1">
    <source>
        <dbReference type="SAM" id="MobiDB-lite"/>
    </source>
</evidence>
<accession>A0A915K2M0</accession>
<evidence type="ECO:0000313" key="2">
    <source>
        <dbReference type="Proteomes" id="UP000887565"/>
    </source>
</evidence>
<keyword evidence="2" id="KW-1185">Reference proteome</keyword>
<name>A0A915K2M0_ROMCU</name>
<organism evidence="2 3">
    <name type="scientific">Romanomermis culicivorax</name>
    <name type="common">Nematode worm</name>
    <dbReference type="NCBI Taxonomy" id="13658"/>
    <lineage>
        <taxon>Eukaryota</taxon>
        <taxon>Metazoa</taxon>
        <taxon>Ecdysozoa</taxon>
        <taxon>Nematoda</taxon>
        <taxon>Enoplea</taxon>
        <taxon>Dorylaimia</taxon>
        <taxon>Mermithida</taxon>
        <taxon>Mermithoidea</taxon>
        <taxon>Mermithidae</taxon>
        <taxon>Romanomermis</taxon>
    </lineage>
</organism>
<evidence type="ECO:0000313" key="3">
    <source>
        <dbReference type="WBParaSite" id="nRc.2.0.1.t32445-RA"/>
    </source>
</evidence>
<reference evidence="3" key="1">
    <citation type="submission" date="2022-11" db="UniProtKB">
        <authorList>
            <consortium name="WormBaseParasite"/>
        </authorList>
    </citation>
    <scope>IDENTIFICATION</scope>
</reference>
<dbReference type="Proteomes" id="UP000887565">
    <property type="component" value="Unplaced"/>
</dbReference>
<feature type="region of interest" description="Disordered" evidence="1">
    <location>
        <begin position="1"/>
        <end position="41"/>
    </location>
</feature>
<protein>
    <submittedName>
        <fullName evidence="3">Uncharacterized protein</fullName>
    </submittedName>
</protein>
<proteinExistence type="predicted"/>